<dbReference type="InterPro" id="IPR050765">
    <property type="entry name" value="Riboflavin_Biosynth_HTPR"/>
</dbReference>
<dbReference type="EMBL" id="JAUEPN010000005">
    <property type="protein sequence ID" value="KAK3294797.1"/>
    <property type="molecule type" value="Genomic_DNA"/>
</dbReference>
<comment type="function">
    <text evidence="1">Catalyzes an early step in riboflavin biosynthesis, the NADPH-dependent reduction of the ribose side chain of 2,5-diamino-6-ribosylamino-4(3H)-pyrimidinone 5'-phosphate, yielding 2,5-diamino-6-ribitylamino-4(3H)-pyrimidinone 5'-phosphate.</text>
</comment>
<comment type="catalytic activity">
    <reaction evidence="12">
        <text>2,5-diamino-6-(1-D-ribitylamino)pyrimidin-4(3H)-one 5'-phosphate + NADP(+) = 2,5-diamino-6-(1-D-ribosylamino)pyrimidin-4(3H)-one 5'-phosphate + NADPH + H(+)</text>
        <dbReference type="Rhea" id="RHEA:27278"/>
        <dbReference type="ChEBI" id="CHEBI:15378"/>
        <dbReference type="ChEBI" id="CHEBI:57783"/>
        <dbReference type="ChEBI" id="CHEBI:58349"/>
        <dbReference type="ChEBI" id="CHEBI:58890"/>
        <dbReference type="ChEBI" id="CHEBI:59545"/>
        <dbReference type="EC" id="1.1.1.302"/>
    </reaction>
</comment>
<evidence type="ECO:0000256" key="4">
    <source>
        <dbReference type="ARBA" id="ARBA00012851"/>
    </source>
</evidence>
<feature type="region of interest" description="Disordered" evidence="13">
    <location>
        <begin position="24"/>
        <end position="67"/>
    </location>
</feature>
<sequence>MASLNPQPTPPKEQTLTFPAAHAALISPYLPQPQPQPSPTPSSSTTTNPKDTTTTTTTTKEKETRPHVTLTYAHSLDASLALAPGVRTALSGPASKAMTHYLRARHAAILVGAGTAVADDPGLNSRLLSLEGPFPEAGVVGQPQQPRPVVLDPRARWAVDGGSRVVGVAREGKGLAPWVFVAQGVVVDEGRRRVLEAVGGRYVPLEARGEKGRFAWEDVLRVLAREGVASVMIEGGGEVINSLLEPAGNAFVDSVIVTIAPTWLGQGGVVVSPPRTAGEDGRPAEPVRLTDVTWCPLGEDVVLCGRIKR</sequence>
<dbReference type="Gene3D" id="3.40.430.10">
    <property type="entry name" value="Dihydrofolate Reductase, subunit A"/>
    <property type="match status" value="1"/>
</dbReference>
<evidence type="ECO:0000259" key="14">
    <source>
        <dbReference type="Pfam" id="PF01872"/>
    </source>
</evidence>
<evidence type="ECO:0000256" key="13">
    <source>
        <dbReference type="SAM" id="MobiDB-lite"/>
    </source>
</evidence>
<evidence type="ECO:0000313" key="15">
    <source>
        <dbReference type="EMBL" id="KAK3294797.1"/>
    </source>
</evidence>
<dbReference type="SUPFAM" id="SSF53597">
    <property type="entry name" value="Dihydrofolate reductase-like"/>
    <property type="match status" value="1"/>
</dbReference>
<comment type="pathway">
    <text evidence="2">Cofactor biosynthesis; riboflavin biosynthesis.</text>
</comment>
<reference evidence="15" key="1">
    <citation type="journal article" date="2023" name="Mol. Phylogenet. Evol.">
        <title>Genome-scale phylogeny and comparative genomics of the fungal order Sordariales.</title>
        <authorList>
            <person name="Hensen N."/>
            <person name="Bonometti L."/>
            <person name="Westerberg I."/>
            <person name="Brannstrom I.O."/>
            <person name="Guillou S."/>
            <person name="Cros-Aarteil S."/>
            <person name="Calhoun S."/>
            <person name="Haridas S."/>
            <person name="Kuo A."/>
            <person name="Mondo S."/>
            <person name="Pangilinan J."/>
            <person name="Riley R."/>
            <person name="LaButti K."/>
            <person name="Andreopoulos B."/>
            <person name="Lipzen A."/>
            <person name="Chen C."/>
            <person name="Yan M."/>
            <person name="Daum C."/>
            <person name="Ng V."/>
            <person name="Clum A."/>
            <person name="Steindorff A."/>
            <person name="Ohm R.A."/>
            <person name="Martin F."/>
            <person name="Silar P."/>
            <person name="Natvig D.O."/>
            <person name="Lalanne C."/>
            <person name="Gautier V."/>
            <person name="Ament-Velasquez S.L."/>
            <person name="Kruys A."/>
            <person name="Hutchinson M.I."/>
            <person name="Powell A.J."/>
            <person name="Barry K."/>
            <person name="Miller A.N."/>
            <person name="Grigoriev I.V."/>
            <person name="Debuchy R."/>
            <person name="Gladieux P."/>
            <person name="Hiltunen Thoren M."/>
            <person name="Johannesson H."/>
        </authorList>
    </citation>
    <scope>NUCLEOTIDE SEQUENCE</scope>
    <source>
        <strain evidence="15">CBS 168.71</strain>
    </source>
</reference>
<evidence type="ECO:0000256" key="12">
    <source>
        <dbReference type="ARBA" id="ARBA00049020"/>
    </source>
</evidence>
<evidence type="ECO:0000256" key="5">
    <source>
        <dbReference type="ARBA" id="ARBA00015035"/>
    </source>
</evidence>
<name>A0AAE0LRH1_9PEZI</name>
<keyword evidence="16" id="KW-1185">Reference proteome</keyword>
<feature type="domain" description="Bacterial bifunctional deaminase-reductase C-terminal" evidence="14">
    <location>
        <begin position="66"/>
        <end position="303"/>
    </location>
</feature>
<keyword evidence="6" id="KW-0686">Riboflavin biosynthesis</keyword>
<dbReference type="InterPro" id="IPR024072">
    <property type="entry name" value="DHFR-like_dom_sf"/>
</dbReference>
<comment type="catalytic activity">
    <reaction evidence="11">
        <text>2,5-diamino-6-(1-D-ribitylamino)pyrimidin-4(3H)-one 5'-phosphate + NAD(+) = 2,5-diamino-6-(1-D-ribosylamino)pyrimidin-4(3H)-one 5'-phosphate + NADH + H(+)</text>
        <dbReference type="Rhea" id="RHEA:27274"/>
        <dbReference type="ChEBI" id="CHEBI:15378"/>
        <dbReference type="ChEBI" id="CHEBI:57540"/>
        <dbReference type="ChEBI" id="CHEBI:57945"/>
        <dbReference type="ChEBI" id="CHEBI:58890"/>
        <dbReference type="ChEBI" id="CHEBI:59545"/>
        <dbReference type="EC" id="1.1.1.302"/>
    </reaction>
</comment>
<dbReference type="EC" id="1.1.1.302" evidence="4"/>
<dbReference type="Pfam" id="PF01872">
    <property type="entry name" value="RibD_C"/>
    <property type="match status" value="1"/>
</dbReference>
<feature type="compositionally biased region" description="Pro residues" evidence="13">
    <location>
        <begin position="30"/>
        <end position="40"/>
    </location>
</feature>
<evidence type="ECO:0000256" key="6">
    <source>
        <dbReference type="ARBA" id="ARBA00022619"/>
    </source>
</evidence>
<evidence type="ECO:0000256" key="2">
    <source>
        <dbReference type="ARBA" id="ARBA00005104"/>
    </source>
</evidence>
<comment type="similarity">
    <text evidence="3">Belongs to the HTP reductase family.</text>
</comment>
<evidence type="ECO:0000256" key="3">
    <source>
        <dbReference type="ARBA" id="ARBA00009723"/>
    </source>
</evidence>
<dbReference type="Proteomes" id="UP001278766">
    <property type="component" value="Unassembled WGS sequence"/>
</dbReference>
<evidence type="ECO:0000313" key="16">
    <source>
        <dbReference type="Proteomes" id="UP001278766"/>
    </source>
</evidence>
<evidence type="ECO:0000256" key="11">
    <source>
        <dbReference type="ARBA" id="ARBA00047550"/>
    </source>
</evidence>
<comment type="caution">
    <text evidence="15">The sequence shown here is derived from an EMBL/GenBank/DDBJ whole genome shotgun (WGS) entry which is preliminary data.</text>
</comment>
<keyword evidence="7" id="KW-0521">NADP</keyword>
<gene>
    <name evidence="15" type="ORF">B0H64DRAFT_325239</name>
</gene>
<dbReference type="PANTHER" id="PTHR38011:SF7">
    <property type="entry name" value="2,5-DIAMINO-6-RIBOSYLAMINO-4(3H)-PYRIMIDINONE 5'-PHOSPHATE REDUCTASE"/>
    <property type="match status" value="1"/>
</dbReference>
<evidence type="ECO:0000256" key="7">
    <source>
        <dbReference type="ARBA" id="ARBA00022857"/>
    </source>
</evidence>
<organism evidence="15 16">
    <name type="scientific">Chaetomium fimeti</name>
    <dbReference type="NCBI Taxonomy" id="1854472"/>
    <lineage>
        <taxon>Eukaryota</taxon>
        <taxon>Fungi</taxon>
        <taxon>Dikarya</taxon>
        <taxon>Ascomycota</taxon>
        <taxon>Pezizomycotina</taxon>
        <taxon>Sordariomycetes</taxon>
        <taxon>Sordariomycetidae</taxon>
        <taxon>Sordariales</taxon>
        <taxon>Chaetomiaceae</taxon>
        <taxon>Chaetomium</taxon>
    </lineage>
</organism>
<reference evidence="15" key="2">
    <citation type="submission" date="2023-06" db="EMBL/GenBank/DDBJ databases">
        <authorList>
            <consortium name="Lawrence Berkeley National Laboratory"/>
            <person name="Haridas S."/>
            <person name="Hensen N."/>
            <person name="Bonometti L."/>
            <person name="Westerberg I."/>
            <person name="Brannstrom I.O."/>
            <person name="Guillou S."/>
            <person name="Cros-Aarteil S."/>
            <person name="Calhoun S."/>
            <person name="Kuo A."/>
            <person name="Mondo S."/>
            <person name="Pangilinan J."/>
            <person name="Riley R."/>
            <person name="Labutti K."/>
            <person name="Andreopoulos B."/>
            <person name="Lipzen A."/>
            <person name="Chen C."/>
            <person name="Yanf M."/>
            <person name="Daum C."/>
            <person name="Ng V."/>
            <person name="Clum A."/>
            <person name="Steindorff A."/>
            <person name="Ohm R."/>
            <person name="Martin F."/>
            <person name="Silar P."/>
            <person name="Natvig D."/>
            <person name="Lalanne C."/>
            <person name="Gautier V."/>
            <person name="Ament-Velasquez S.L."/>
            <person name="Kruys A."/>
            <person name="Hutchinson M.I."/>
            <person name="Powell A.J."/>
            <person name="Barry K."/>
            <person name="Miller A.N."/>
            <person name="Grigoriev I.V."/>
            <person name="Debuchy R."/>
            <person name="Gladieux P."/>
            <person name="Thoren M.H."/>
            <person name="Johannesson H."/>
        </authorList>
    </citation>
    <scope>NUCLEOTIDE SEQUENCE</scope>
    <source>
        <strain evidence="15">CBS 168.71</strain>
    </source>
</reference>
<dbReference type="GO" id="GO:0008703">
    <property type="term" value="F:5-amino-6-(5-phosphoribosylamino)uracil reductase activity"/>
    <property type="evidence" value="ECO:0007669"/>
    <property type="project" value="InterPro"/>
</dbReference>
<dbReference type="GO" id="GO:0009231">
    <property type="term" value="P:riboflavin biosynthetic process"/>
    <property type="evidence" value="ECO:0007669"/>
    <property type="project" value="UniProtKB-KW"/>
</dbReference>
<keyword evidence="8" id="KW-0560">Oxidoreductase</keyword>
<protein>
    <recommendedName>
        <fullName evidence="5">2,5-diamino-6-ribosylamino-4(3H)-pyrimidinone 5'-phosphate reductase</fullName>
        <ecNumber evidence="4">1.1.1.302</ecNumber>
    </recommendedName>
    <alternativeName>
        <fullName evidence="10">2,5-diamino-6-(5-phospho-D-ribosylamino)pyrimidin-4(3H)-one reductase</fullName>
    </alternativeName>
    <alternativeName>
        <fullName evidence="9">2,5-diamino-6-ribitylamino-4(3H)-pyrimidinone 5'-phosphate synthase</fullName>
    </alternativeName>
</protein>
<evidence type="ECO:0000256" key="10">
    <source>
        <dbReference type="ARBA" id="ARBA00031630"/>
    </source>
</evidence>
<dbReference type="RefSeq" id="XP_062658311.1">
    <property type="nucleotide sequence ID" value="XM_062800690.1"/>
</dbReference>
<dbReference type="AlphaFoldDB" id="A0AAE0LRH1"/>
<evidence type="ECO:0000256" key="9">
    <source>
        <dbReference type="ARBA" id="ARBA00030073"/>
    </source>
</evidence>
<feature type="compositionally biased region" description="Low complexity" evidence="13">
    <location>
        <begin position="41"/>
        <end position="58"/>
    </location>
</feature>
<dbReference type="PANTHER" id="PTHR38011">
    <property type="entry name" value="DIHYDROFOLATE REDUCTASE FAMILY PROTEIN (AFU_ORTHOLOGUE AFUA_8G06820)"/>
    <property type="match status" value="1"/>
</dbReference>
<dbReference type="InterPro" id="IPR002734">
    <property type="entry name" value="RibDG_C"/>
</dbReference>
<evidence type="ECO:0000256" key="1">
    <source>
        <dbReference type="ARBA" id="ARBA00003555"/>
    </source>
</evidence>
<proteinExistence type="inferred from homology"/>
<accession>A0AAE0LRH1</accession>
<dbReference type="GeneID" id="87837638"/>
<evidence type="ECO:0000256" key="8">
    <source>
        <dbReference type="ARBA" id="ARBA00023002"/>
    </source>
</evidence>